<keyword evidence="4" id="KW-0949">S-adenosyl-L-methionine</keyword>
<dbReference type="GeneID" id="20212241"/>
<dbReference type="OrthoDB" id="1606438at2759"/>
<dbReference type="EnsemblMetazoa" id="HelroT192339">
    <property type="protein sequence ID" value="HelroP192339"/>
    <property type="gene ID" value="HelroG192339"/>
</dbReference>
<evidence type="ECO:0000256" key="2">
    <source>
        <dbReference type="ARBA" id="ARBA00022603"/>
    </source>
</evidence>
<dbReference type="InterPro" id="IPR036390">
    <property type="entry name" value="WH_DNA-bd_sf"/>
</dbReference>
<accession>T1FTU4</accession>
<dbReference type="GO" id="GO:0008757">
    <property type="term" value="F:S-adenosylmethionine-dependent methyltransferase activity"/>
    <property type="evidence" value="ECO:0000318"/>
    <property type="project" value="GO_Central"/>
</dbReference>
<dbReference type="InParanoid" id="T1FTU4"/>
<dbReference type="Pfam" id="PF08100">
    <property type="entry name" value="Dimerisation"/>
    <property type="match status" value="1"/>
</dbReference>
<evidence type="ECO:0000256" key="8">
    <source>
        <dbReference type="ARBA" id="ARBA00043054"/>
    </source>
</evidence>
<dbReference type="EMBL" id="AMQM01005115">
    <property type="status" value="NOT_ANNOTATED_CDS"/>
    <property type="molecule type" value="Genomic_DNA"/>
</dbReference>
<protein>
    <recommendedName>
        <fullName evidence="7">Acetylserotonin O-methyltransferase</fullName>
        <ecNumber evidence="6">2.1.1.4</ecNumber>
    </recommendedName>
    <alternativeName>
        <fullName evidence="8">Hydroxyindole O-methyltransferase</fullName>
    </alternativeName>
</protein>
<dbReference type="FunFam" id="3.40.50.150:FF:000146">
    <property type="entry name" value="Acetylserotonin O-methyltransferase"/>
    <property type="match status" value="1"/>
</dbReference>
<evidence type="ECO:0000256" key="6">
    <source>
        <dbReference type="ARBA" id="ARBA00039116"/>
    </source>
</evidence>
<reference evidence="12 14" key="2">
    <citation type="journal article" date="2013" name="Nature">
        <title>Insights into bilaterian evolution from three spiralian genomes.</title>
        <authorList>
            <person name="Simakov O."/>
            <person name="Marletaz F."/>
            <person name="Cho S.J."/>
            <person name="Edsinger-Gonzales E."/>
            <person name="Havlak P."/>
            <person name="Hellsten U."/>
            <person name="Kuo D.H."/>
            <person name="Larsson T."/>
            <person name="Lv J."/>
            <person name="Arendt D."/>
            <person name="Savage R."/>
            <person name="Osoegawa K."/>
            <person name="de Jong P."/>
            <person name="Grimwood J."/>
            <person name="Chapman J.A."/>
            <person name="Shapiro H."/>
            <person name="Aerts A."/>
            <person name="Otillar R.P."/>
            <person name="Terry A.Y."/>
            <person name="Boore J.L."/>
            <person name="Grigoriev I.V."/>
            <person name="Lindberg D.R."/>
            <person name="Seaver E.C."/>
            <person name="Weisblat D.A."/>
            <person name="Putnam N.H."/>
            <person name="Rokhsar D.S."/>
        </authorList>
    </citation>
    <scope>NUCLEOTIDE SEQUENCE</scope>
</reference>
<dbReference type="HOGENOM" id="CLU_005533_4_2_1"/>
<evidence type="ECO:0000256" key="4">
    <source>
        <dbReference type="ARBA" id="ARBA00022691"/>
    </source>
</evidence>
<dbReference type="RefSeq" id="XP_009020681.1">
    <property type="nucleotide sequence ID" value="XM_009022433.1"/>
</dbReference>
<dbReference type="InterPro" id="IPR029063">
    <property type="entry name" value="SAM-dependent_MTases_sf"/>
</dbReference>
<dbReference type="Proteomes" id="UP000015101">
    <property type="component" value="Unassembled WGS sequence"/>
</dbReference>
<dbReference type="STRING" id="6412.T1FTU4"/>
<dbReference type="InterPro" id="IPR001077">
    <property type="entry name" value="COMT_C"/>
</dbReference>
<dbReference type="eggNOG" id="KOG3178">
    <property type="taxonomic scope" value="Eukaryota"/>
</dbReference>
<gene>
    <name evidence="13" type="primary">20212241</name>
    <name evidence="12" type="ORF">HELRODRAFT_192339</name>
</gene>
<evidence type="ECO:0000313" key="12">
    <source>
        <dbReference type="EMBL" id="ESO01445.1"/>
    </source>
</evidence>
<dbReference type="GO" id="GO:0017096">
    <property type="term" value="F:acetylserotonin O-methyltransferase activity"/>
    <property type="evidence" value="ECO:0007669"/>
    <property type="project" value="UniProtKB-EC"/>
</dbReference>
<dbReference type="InterPro" id="IPR016461">
    <property type="entry name" value="COMT-like"/>
</dbReference>
<keyword evidence="14" id="KW-1185">Reference proteome</keyword>
<dbReference type="PROSITE" id="PS51683">
    <property type="entry name" value="SAM_OMT_II"/>
    <property type="match status" value="1"/>
</dbReference>
<dbReference type="GO" id="GO:0008171">
    <property type="term" value="F:O-methyltransferase activity"/>
    <property type="evidence" value="ECO:0000318"/>
    <property type="project" value="GO_Central"/>
</dbReference>
<keyword evidence="3" id="KW-0808">Transferase</keyword>
<dbReference type="Gene3D" id="1.10.10.10">
    <property type="entry name" value="Winged helix-like DNA-binding domain superfamily/Winged helix DNA-binding domain"/>
    <property type="match status" value="1"/>
</dbReference>
<evidence type="ECO:0000313" key="13">
    <source>
        <dbReference type="EnsemblMetazoa" id="HelroP192339"/>
    </source>
</evidence>
<name>T1FTU4_HELRO</name>
<dbReference type="Gene3D" id="3.40.50.150">
    <property type="entry name" value="Vaccinia Virus protein VP39"/>
    <property type="match status" value="1"/>
</dbReference>
<dbReference type="SUPFAM" id="SSF53335">
    <property type="entry name" value="S-adenosyl-L-methionine-dependent methyltransferases"/>
    <property type="match status" value="1"/>
</dbReference>
<dbReference type="FunFam" id="1.10.10.10:FF:000358">
    <property type="entry name" value="Acetylserotonin O-methyltransferase"/>
    <property type="match status" value="1"/>
</dbReference>
<sequence length="382" mass="42458">MASTQSSIKIFCNLGAKKTNTVTIAAVIINQIVYTATTLGIFEELTNSLRPMTACMLALKLGLDADATERLLNALSALSLVEKSFNSSNSAVYRSSTCAEKYLVNSSPFTMKPLIHKVGDLYAVFGQLTKGIKEGRQQLNTALGKGDQCFKKGNGLYSDDKKRMEFLSTMQMFSYADAPHVLKAFDLKQYKTAIDLGGGTGAFGLTLAKKYPSMHVTVADLHDVVKMADQFLPKDVPENLHYEIKDFFEDSLTPADLYILSNVVHDWDVEHLDKLLTKVYHAIKPGGALLVLEKILNENKDGPLSTLILDLGMLVTVNGRERTAAEYKQLFSEYGFKNIRIKVLPEARLRDAILMEKLLLPTEMKEEEISLGEMRKVVDDLK</sequence>
<evidence type="ECO:0000259" key="11">
    <source>
        <dbReference type="Pfam" id="PF08100"/>
    </source>
</evidence>
<dbReference type="AlphaFoldDB" id="T1FTU4"/>
<dbReference type="PANTHER" id="PTHR43712:SF2">
    <property type="entry name" value="O-METHYLTRANSFERASE CICE"/>
    <property type="match status" value="1"/>
</dbReference>
<dbReference type="Pfam" id="PF00891">
    <property type="entry name" value="Methyltransf_2"/>
    <property type="match status" value="1"/>
</dbReference>
<dbReference type="PIRSF" id="PIRSF005739">
    <property type="entry name" value="O-mtase"/>
    <property type="match status" value="1"/>
</dbReference>
<dbReference type="InterPro" id="IPR036388">
    <property type="entry name" value="WH-like_DNA-bd_sf"/>
</dbReference>
<proteinExistence type="predicted"/>
<dbReference type="PANTHER" id="PTHR43712">
    <property type="entry name" value="PUTATIVE (AFU_ORTHOLOGUE AFUA_4G14580)-RELATED"/>
    <property type="match status" value="1"/>
</dbReference>
<comment type="function">
    <text evidence="5">Catalyzes the transfer of a methyl group onto N-acetylserotonin, producing melatonin (N-acetyl-5-methoxytryptamine).</text>
</comment>
<feature type="domain" description="O-methyltransferase C-terminal" evidence="10">
    <location>
        <begin position="125"/>
        <end position="337"/>
    </location>
</feature>
<dbReference type="GO" id="GO:0046983">
    <property type="term" value="F:protein dimerization activity"/>
    <property type="evidence" value="ECO:0007669"/>
    <property type="project" value="InterPro"/>
</dbReference>
<dbReference type="KEGG" id="hro:HELRODRAFT_192339"/>
<feature type="domain" description="O-methyltransferase dimerisation" evidence="11">
    <location>
        <begin position="26"/>
        <end position="104"/>
    </location>
</feature>
<evidence type="ECO:0000256" key="7">
    <source>
        <dbReference type="ARBA" id="ARBA00040730"/>
    </source>
</evidence>
<dbReference type="GO" id="GO:0032259">
    <property type="term" value="P:methylation"/>
    <property type="evidence" value="ECO:0000318"/>
    <property type="project" value="GO_Central"/>
</dbReference>
<reference evidence="14" key="1">
    <citation type="submission" date="2012-12" db="EMBL/GenBank/DDBJ databases">
        <authorList>
            <person name="Hellsten U."/>
            <person name="Grimwood J."/>
            <person name="Chapman J.A."/>
            <person name="Shapiro H."/>
            <person name="Aerts A."/>
            <person name="Otillar R.P."/>
            <person name="Terry A.Y."/>
            <person name="Boore J.L."/>
            <person name="Simakov O."/>
            <person name="Marletaz F."/>
            <person name="Cho S.-J."/>
            <person name="Edsinger-Gonzales E."/>
            <person name="Havlak P."/>
            <person name="Kuo D.-H."/>
            <person name="Larsson T."/>
            <person name="Lv J."/>
            <person name="Arendt D."/>
            <person name="Savage R."/>
            <person name="Osoegawa K."/>
            <person name="de Jong P."/>
            <person name="Lindberg D.R."/>
            <person name="Seaver E.C."/>
            <person name="Weisblat D.A."/>
            <person name="Putnam N.H."/>
            <person name="Grigoriev I.V."/>
            <person name="Rokhsar D.S."/>
        </authorList>
    </citation>
    <scope>NUCLEOTIDE SEQUENCE</scope>
</reference>
<dbReference type="SUPFAM" id="SSF46785">
    <property type="entry name" value="Winged helix' DNA-binding domain"/>
    <property type="match status" value="1"/>
</dbReference>
<evidence type="ECO:0000256" key="3">
    <source>
        <dbReference type="ARBA" id="ARBA00022679"/>
    </source>
</evidence>
<evidence type="ECO:0000256" key="9">
    <source>
        <dbReference type="PIRSR" id="PIRSR005739-1"/>
    </source>
</evidence>
<evidence type="ECO:0000259" key="10">
    <source>
        <dbReference type="Pfam" id="PF00891"/>
    </source>
</evidence>
<dbReference type="EMBL" id="KB096785">
    <property type="protein sequence ID" value="ESO01445.1"/>
    <property type="molecule type" value="Genomic_DNA"/>
</dbReference>
<dbReference type="OMA" id="LHDMIVY"/>
<dbReference type="CTD" id="20212241"/>
<evidence type="ECO:0000256" key="1">
    <source>
        <dbReference type="ARBA" id="ARBA00011738"/>
    </source>
</evidence>
<evidence type="ECO:0000256" key="5">
    <source>
        <dbReference type="ARBA" id="ARBA00037645"/>
    </source>
</evidence>
<reference evidence="13" key="3">
    <citation type="submission" date="2015-06" db="UniProtKB">
        <authorList>
            <consortium name="EnsemblMetazoa"/>
        </authorList>
    </citation>
    <scope>IDENTIFICATION</scope>
</reference>
<organism evidence="13 14">
    <name type="scientific">Helobdella robusta</name>
    <name type="common">Californian leech</name>
    <dbReference type="NCBI Taxonomy" id="6412"/>
    <lineage>
        <taxon>Eukaryota</taxon>
        <taxon>Metazoa</taxon>
        <taxon>Spiralia</taxon>
        <taxon>Lophotrochozoa</taxon>
        <taxon>Annelida</taxon>
        <taxon>Clitellata</taxon>
        <taxon>Hirudinea</taxon>
        <taxon>Rhynchobdellida</taxon>
        <taxon>Glossiphoniidae</taxon>
        <taxon>Helobdella</taxon>
    </lineage>
</organism>
<feature type="active site" description="Proton acceptor" evidence="9">
    <location>
        <position position="265"/>
    </location>
</feature>
<evidence type="ECO:0000313" key="14">
    <source>
        <dbReference type="Proteomes" id="UP000015101"/>
    </source>
</evidence>
<keyword evidence="2" id="KW-0489">Methyltransferase</keyword>
<comment type="subunit">
    <text evidence="1">Homodimer.</text>
</comment>
<dbReference type="InterPro" id="IPR012967">
    <property type="entry name" value="COMT_dimerisation"/>
</dbReference>
<dbReference type="CDD" id="cd02440">
    <property type="entry name" value="AdoMet_MTases"/>
    <property type="match status" value="1"/>
</dbReference>
<dbReference type="EC" id="2.1.1.4" evidence="6"/>